<dbReference type="GO" id="GO:0006888">
    <property type="term" value="P:endoplasmic reticulum to Golgi vesicle-mediated transport"/>
    <property type="evidence" value="ECO:0007669"/>
    <property type="project" value="UniProtKB-UniRule"/>
</dbReference>
<dbReference type="SMART" id="SM01399">
    <property type="entry name" value="Sybindin"/>
    <property type="match status" value="1"/>
</dbReference>
<dbReference type="Gene3D" id="3.30.450.70">
    <property type="match status" value="1"/>
</dbReference>
<proteinExistence type="inferred from homology"/>
<evidence type="ECO:0000256" key="1">
    <source>
        <dbReference type="ARBA" id="ARBA00004555"/>
    </source>
</evidence>
<dbReference type="Proteomes" id="UP000887565">
    <property type="component" value="Unplaced"/>
</dbReference>
<keyword evidence="10" id="KW-1185">Reference proteome</keyword>
<evidence type="ECO:0000313" key="11">
    <source>
        <dbReference type="WBParaSite" id="nRc.2.0.1.t00497-RA"/>
    </source>
</evidence>
<keyword evidence="2 9" id="KW-0813">Transport</keyword>
<evidence type="ECO:0000256" key="5">
    <source>
        <dbReference type="ARBA" id="ARBA00023034"/>
    </source>
</evidence>
<dbReference type="GO" id="GO:0030008">
    <property type="term" value="C:TRAPP complex"/>
    <property type="evidence" value="ECO:0007669"/>
    <property type="project" value="UniProtKB-UniRule"/>
</dbReference>
<evidence type="ECO:0000256" key="6">
    <source>
        <dbReference type="ARBA" id="ARBA00038179"/>
    </source>
</evidence>
<protein>
    <recommendedName>
        <fullName evidence="9">Trafficking protein particle complex subunit</fullName>
    </recommendedName>
</protein>
<dbReference type="SUPFAM" id="SSF64356">
    <property type="entry name" value="SNARE-like"/>
    <property type="match status" value="1"/>
</dbReference>
<comment type="subunit">
    <text evidence="9">Part of the multisubunit transport protein particle (TRAPP) complex.</text>
</comment>
<evidence type="ECO:0000256" key="8">
    <source>
        <dbReference type="ARBA" id="ARBA00046941"/>
    </source>
</evidence>
<comment type="similarity">
    <text evidence="6">Belongs to the TRAPP small subunits family. TRAPPC4 subfamily.</text>
</comment>
<comment type="subunit">
    <text evidence="8">Component of the multisubunit TRAPP (transport protein particle) complex, which includes at least TRAPPC2, TRAPPC2L, TRAPPC3, TRAPPC3L, TRAPPC4, TRAPPC5, TRAPPC8, TRAPPC9, TRAPPC10, TRAPPC11 and TRAPPC12. Interacts with SDC2.</text>
</comment>
<sequence>MTIYNIFIINRAGSLIYDYDSNKNVTSPSTNAEIELTFDAPPIDFKLENFDNRLTVAFGERAGVKVGYIVVSINDEPVLSGGRIELRNGNSENAMKSMPVLDLLNDSRIYPLKMKFNRPMLNTNEKIILSSMFHSLHAIAAQLSPVPQSSGIESLDTDSYRLQCFQTLTGIKFVVVADHASSPYLDQFLKKLYELYADFALKNPFYSLEMPVRCELFDQNVKLILDKFDKSGVICV</sequence>
<accession>A0A915HEL8</accession>
<reference evidence="11" key="1">
    <citation type="submission" date="2022-11" db="UniProtKB">
        <authorList>
            <consortium name="WormBaseParasite"/>
        </authorList>
    </citation>
    <scope>IDENTIFICATION</scope>
</reference>
<evidence type="ECO:0000256" key="7">
    <source>
        <dbReference type="ARBA" id="ARBA00046052"/>
    </source>
</evidence>
<dbReference type="PANTHER" id="PTHR23249">
    <property type="entry name" value="TRAFFICKING PROTEIN PARTICLE COMPLEX SUBUNIT"/>
    <property type="match status" value="1"/>
</dbReference>
<name>A0A915HEL8_ROMCU</name>
<dbReference type="OMA" id="GQRDGIN"/>
<dbReference type="AlphaFoldDB" id="A0A915HEL8"/>
<keyword evidence="4 9" id="KW-0931">ER-Golgi transport</keyword>
<comment type="subcellular location">
    <subcellularLocation>
        <location evidence="9">Endoplasmic reticulum</location>
    </subcellularLocation>
    <subcellularLocation>
        <location evidence="9">Golgi apparatus</location>
        <location evidence="9">cis-Golgi network</location>
    </subcellularLocation>
    <subcellularLocation>
        <location evidence="1">Golgi apparatus</location>
    </subcellularLocation>
</comment>
<comment type="function">
    <text evidence="7">Core component of the TRAPP complexes which has a function of guanine nucleotide exchange factor activity for Rab1 GTPase. Plays a role in vesicular transport from endoplasmic reticulum to Golgi and autophagy. May play a role in dendrite postsynaptic membrane trafficking.</text>
</comment>
<organism evidence="10 11">
    <name type="scientific">Romanomermis culicivorax</name>
    <name type="common">Nematode worm</name>
    <dbReference type="NCBI Taxonomy" id="13658"/>
    <lineage>
        <taxon>Eukaryota</taxon>
        <taxon>Metazoa</taxon>
        <taxon>Ecdysozoa</taxon>
        <taxon>Nematoda</taxon>
        <taxon>Enoplea</taxon>
        <taxon>Dorylaimia</taxon>
        <taxon>Mermithida</taxon>
        <taxon>Mermithoidea</taxon>
        <taxon>Mermithidae</taxon>
        <taxon>Romanomermis</taxon>
    </lineage>
</organism>
<dbReference type="Pfam" id="PF04099">
    <property type="entry name" value="Sybindin"/>
    <property type="match status" value="1"/>
</dbReference>
<dbReference type="Gene3D" id="2.30.42.40">
    <property type="match status" value="1"/>
</dbReference>
<dbReference type="CDD" id="cd14856">
    <property type="entry name" value="TRAPPC4_synbindin"/>
    <property type="match status" value="1"/>
</dbReference>
<keyword evidence="5 9" id="KW-0333">Golgi apparatus</keyword>
<dbReference type="WBParaSite" id="nRc.2.0.1.t00497-RA">
    <property type="protein sequence ID" value="nRc.2.0.1.t00497-RA"/>
    <property type="gene ID" value="nRc.2.0.1.g00497"/>
</dbReference>
<dbReference type="GO" id="GO:0005783">
    <property type="term" value="C:endoplasmic reticulum"/>
    <property type="evidence" value="ECO:0007669"/>
    <property type="project" value="UniProtKB-SubCell"/>
</dbReference>
<evidence type="ECO:0000256" key="9">
    <source>
        <dbReference type="RuleBase" id="RU366065"/>
    </source>
</evidence>
<keyword evidence="3 9" id="KW-0256">Endoplasmic reticulum</keyword>
<dbReference type="PANTHER" id="PTHR23249:SF15">
    <property type="entry name" value="TRAFFICKING PROTEIN PARTICLE COMPLEX SUBUNIT 4"/>
    <property type="match status" value="1"/>
</dbReference>
<evidence type="ECO:0000256" key="3">
    <source>
        <dbReference type="ARBA" id="ARBA00022824"/>
    </source>
</evidence>
<dbReference type="InterPro" id="IPR011012">
    <property type="entry name" value="Longin-like_dom_sf"/>
</dbReference>
<evidence type="ECO:0000256" key="4">
    <source>
        <dbReference type="ARBA" id="ARBA00022892"/>
    </source>
</evidence>
<dbReference type="GO" id="GO:0005794">
    <property type="term" value="C:Golgi apparatus"/>
    <property type="evidence" value="ECO:0007669"/>
    <property type="project" value="UniProtKB-SubCell"/>
</dbReference>
<evidence type="ECO:0000256" key="2">
    <source>
        <dbReference type="ARBA" id="ARBA00022448"/>
    </source>
</evidence>
<dbReference type="InterPro" id="IPR007233">
    <property type="entry name" value="TRAPPC"/>
</dbReference>
<evidence type="ECO:0000313" key="10">
    <source>
        <dbReference type="Proteomes" id="UP000887565"/>
    </source>
</evidence>